<evidence type="ECO:0000259" key="5">
    <source>
        <dbReference type="Pfam" id="PF13087"/>
    </source>
</evidence>
<name>A0A8D0HH67_SPHPU</name>
<proteinExistence type="predicted"/>
<dbReference type="OMA" id="MHEELCK"/>
<dbReference type="PANTHER" id="PTHR43788:SF16">
    <property type="entry name" value="HELICASE WITH ZINC FINGER 2"/>
    <property type="match status" value="1"/>
</dbReference>
<dbReference type="InterPro" id="IPR041679">
    <property type="entry name" value="DNA2/NAM7-like_C"/>
</dbReference>
<dbReference type="InterPro" id="IPR050534">
    <property type="entry name" value="Coronavir_polyprotein_1ab"/>
</dbReference>
<keyword evidence="1" id="KW-0547">Nucleotide-binding</keyword>
<dbReference type="GeneTree" id="ENSGT00940000160694"/>
<dbReference type="Ensembl" id="ENSSPUT00000025884.1">
    <property type="protein sequence ID" value="ENSSPUP00000024253.1"/>
    <property type="gene ID" value="ENSSPUG00000018590.1"/>
</dbReference>
<evidence type="ECO:0000256" key="4">
    <source>
        <dbReference type="ARBA" id="ARBA00022840"/>
    </source>
</evidence>
<evidence type="ECO:0000313" key="7">
    <source>
        <dbReference type="Proteomes" id="UP000694392"/>
    </source>
</evidence>
<keyword evidence="4" id="KW-0067">ATP-binding</keyword>
<evidence type="ECO:0000256" key="1">
    <source>
        <dbReference type="ARBA" id="ARBA00022741"/>
    </source>
</evidence>
<dbReference type="GO" id="GO:0043139">
    <property type="term" value="F:5'-3' DNA helicase activity"/>
    <property type="evidence" value="ECO:0007669"/>
    <property type="project" value="TreeGrafter"/>
</dbReference>
<accession>A0A8D0HH67</accession>
<dbReference type="SUPFAM" id="SSF52540">
    <property type="entry name" value="P-loop containing nucleoside triphosphate hydrolases"/>
    <property type="match status" value="1"/>
</dbReference>
<feature type="domain" description="DNA2/NAM7 helicase-like C-terminal" evidence="5">
    <location>
        <begin position="1"/>
        <end position="83"/>
    </location>
</feature>
<dbReference type="GO" id="GO:0016787">
    <property type="term" value="F:hydrolase activity"/>
    <property type="evidence" value="ECO:0007669"/>
    <property type="project" value="UniProtKB-KW"/>
</dbReference>
<reference evidence="6" key="1">
    <citation type="submission" date="2025-08" db="UniProtKB">
        <authorList>
            <consortium name="Ensembl"/>
        </authorList>
    </citation>
    <scope>IDENTIFICATION</scope>
</reference>
<keyword evidence="3" id="KW-0347">Helicase</keyword>
<dbReference type="InterPro" id="IPR047187">
    <property type="entry name" value="SF1_C_Upf1"/>
</dbReference>
<evidence type="ECO:0000256" key="2">
    <source>
        <dbReference type="ARBA" id="ARBA00022801"/>
    </source>
</evidence>
<sequence length="215" mass="24569">MLDTQYRMHKDICRFPSEEFYHGKLKTGPNLNYPRSAFCHRGSDCCSIIFGHIEGKEQYLMISTEEGNENSRANLEEVEQVVSNPGEGAFAYRWGGKPLQEVQGSLSALITWCNSLPLGSEWRYVIVSTVRSCPRSEIDKRPVKSWQKKYLGFVTDANQVNVCITRAQEGLCIIGNSFLLESNLLWRRLLKHYKESRCYVVAGEVLVRRSSAAHR</sequence>
<dbReference type="AlphaFoldDB" id="A0A8D0HH67"/>
<dbReference type="Proteomes" id="UP000694392">
    <property type="component" value="Unplaced"/>
</dbReference>
<evidence type="ECO:0000256" key="3">
    <source>
        <dbReference type="ARBA" id="ARBA00022806"/>
    </source>
</evidence>
<organism evidence="6 7">
    <name type="scientific">Sphenodon punctatus</name>
    <name type="common">Tuatara</name>
    <name type="synonym">Hatteria punctata</name>
    <dbReference type="NCBI Taxonomy" id="8508"/>
    <lineage>
        <taxon>Eukaryota</taxon>
        <taxon>Metazoa</taxon>
        <taxon>Chordata</taxon>
        <taxon>Craniata</taxon>
        <taxon>Vertebrata</taxon>
        <taxon>Euteleostomi</taxon>
        <taxon>Lepidosauria</taxon>
        <taxon>Sphenodontia</taxon>
        <taxon>Sphenodontidae</taxon>
        <taxon>Sphenodon</taxon>
    </lineage>
</organism>
<dbReference type="PANTHER" id="PTHR43788">
    <property type="entry name" value="DNA2/NAM7 HELICASE FAMILY MEMBER"/>
    <property type="match status" value="1"/>
</dbReference>
<feature type="domain" description="DNA2/NAM7 helicase-like C-terminal" evidence="5">
    <location>
        <begin position="119"/>
        <end position="177"/>
    </location>
</feature>
<dbReference type="InterPro" id="IPR027417">
    <property type="entry name" value="P-loop_NTPase"/>
</dbReference>
<keyword evidence="2" id="KW-0378">Hydrolase</keyword>
<evidence type="ECO:0000313" key="6">
    <source>
        <dbReference type="Ensembl" id="ENSSPUP00000024253.1"/>
    </source>
</evidence>
<dbReference type="Pfam" id="PF13087">
    <property type="entry name" value="AAA_12"/>
    <property type="match status" value="2"/>
</dbReference>
<protein>
    <recommendedName>
        <fullName evidence="5">DNA2/NAM7 helicase-like C-terminal domain-containing protein</fullName>
    </recommendedName>
</protein>
<dbReference type="Gene3D" id="3.40.50.300">
    <property type="entry name" value="P-loop containing nucleotide triphosphate hydrolases"/>
    <property type="match status" value="2"/>
</dbReference>
<keyword evidence="7" id="KW-1185">Reference proteome</keyword>
<dbReference type="CDD" id="cd18808">
    <property type="entry name" value="SF1_C_Upf1"/>
    <property type="match status" value="1"/>
</dbReference>
<reference evidence="6" key="2">
    <citation type="submission" date="2025-09" db="UniProtKB">
        <authorList>
            <consortium name="Ensembl"/>
        </authorList>
    </citation>
    <scope>IDENTIFICATION</scope>
</reference>
<dbReference type="GO" id="GO:0005524">
    <property type="term" value="F:ATP binding"/>
    <property type="evidence" value="ECO:0007669"/>
    <property type="project" value="UniProtKB-KW"/>
</dbReference>